<dbReference type="Proteomes" id="UP000050874">
    <property type="component" value="Unassembled WGS sequence"/>
</dbReference>
<comment type="caution">
    <text evidence="8">The sequence shown here is derived from an EMBL/GenBank/DDBJ whole genome shotgun (WGS) entry which is preliminary data.</text>
</comment>
<evidence type="ECO:0000256" key="3">
    <source>
        <dbReference type="ARBA" id="ARBA00022729"/>
    </source>
</evidence>
<dbReference type="PROSITE" id="PS00785">
    <property type="entry name" value="5_NUCLEOTIDASE_1"/>
    <property type="match status" value="1"/>
</dbReference>
<dbReference type="SUPFAM" id="SSF56300">
    <property type="entry name" value="Metallo-dependent phosphatases"/>
    <property type="match status" value="1"/>
</dbReference>
<dbReference type="InterPro" id="IPR029052">
    <property type="entry name" value="Metallo-depent_PP-like"/>
</dbReference>
<evidence type="ECO:0000256" key="1">
    <source>
        <dbReference type="ARBA" id="ARBA00006654"/>
    </source>
</evidence>
<keyword evidence="5" id="KW-0378">Hydrolase</keyword>
<dbReference type="Pfam" id="PF00149">
    <property type="entry name" value="Metallophos"/>
    <property type="match status" value="1"/>
</dbReference>
<dbReference type="GO" id="GO:0046872">
    <property type="term" value="F:metal ion binding"/>
    <property type="evidence" value="ECO:0007669"/>
    <property type="project" value="UniProtKB-KW"/>
</dbReference>
<evidence type="ECO:0000313" key="9">
    <source>
        <dbReference type="Proteomes" id="UP000050874"/>
    </source>
</evidence>
<dbReference type="GO" id="GO:0030288">
    <property type="term" value="C:outer membrane-bounded periplasmic space"/>
    <property type="evidence" value="ECO:0007669"/>
    <property type="project" value="TreeGrafter"/>
</dbReference>
<dbReference type="PANTHER" id="PTHR11575:SF46">
    <property type="entry name" value="PROTEIN USHA"/>
    <property type="match status" value="1"/>
</dbReference>
<protein>
    <recommendedName>
        <fullName evidence="10">Multifunctional 2',3'-cyclic-nucleotide 2'-phosphodiesterase/5'-nucleotidase/3'-nucleotidase</fullName>
    </recommendedName>
</protein>
<dbReference type="SUPFAM" id="SSF55816">
    <property type="entry name" value="5'-nucleotidase (syn. UDP-sugar hydrolase), C-terminal domain"/>
    <property type="match status" value="1"/>
</dbReference>
<dbReference type="PANTHER" id="PTHR11575">
    <property type="entry name" value="5'-NUCLEOTIDASE-RELATED"/>
    <property type="match status" value="1"/>
</dbReference>
<evidence type="ECO:0000256" key="5">
    <source>
        <dbReference type="RuleBase" id="RU362119"/>
    </source>
</evidence>
<dbReference type="Gene3D" id="3.90.780.10">
    <property type="entry name" value="5'-Nucleotidase, C-terminal domain"/>
    <property type="match status" value="1"/>
</dbReference>
<feature type="domain" description="Calcineurin-like phosphoesterase" evidence="6">
    <location>
        <begin position="26"/>
        <end position="253"/>
    </location>
</feature>
<dbReference type="InterPro" id="IPR008334">
    <property type="entry name" value="5'-Nucleotdase_C"/>
</dbReference>
<proteinExistence type="inferred from homology"/>
<dbReference type="EMBL" id="LIAV01000323">
    <property type="protein sequence ID" value="KRO38557.1"/>
    <property type="molecule type" value="Genomic_DNA"/>
</dbReference>
<evidence type="ECO:0000259" key="6">
    <source>
        <dbReference type="Pfam" id="PF00149"/>
    </source>
</evidence>
<dbReference type="InterPro" id="IPR006179">
    <property type="entry name" value="5_nucleotidase/apyrase"/>
</dbReference>
<dbReference type="InterPro" id="IPR036907">
    <property type="entry name" value="5'-Nucleotdase_C_sf"/>
</dbReference>
<dbReference type="GO" id="GO:0008253">
    <property type="term" value="F:5'-nucleotidase activity"/>
    <property type="evidence" value="ECO:0007669"/>
    <property type="project" value="TreeGrafter"/>
</dbReference>
<dbReference type="PRINTS" id="PR01607">
    <property type="entry name" value="APYRASEFAMLY"/>
</dbReference>
<evidence type="ECO:0000313" key="8">
    <source>
        <dbReference type="EMBL" id="KRO38557.1"/>
    </source>
</evidence>
<dbReference type="InterPro" id="IPR006146">
    <property type="entry name" value="5'-Nucleotdase_CS"/>
</dbReference>
<evidence type="ECO:0000259" key="7">
    <source>
        <dbReference type="Pfam" id="PF02872"/>
    </source>
</evidence>
<gene>
    <name evidence="8" type="ORF">ABR63_02755</name>
</gene>
<evidence type="ECO:0000256" key="4">
    <source>
        <dbReference type="ARBA" id="ARBA00022741"/>
    </source>
</evidence>
<dbReference type="GO" id="GO:0008768">
    <property type="term" value="F:UDP-sugar diphosphatase activity"/>
    <property type="evidence" value="ECO:0007669"/>
    <property type="project" value="TreeGrafter"/>
</dbReference>
<organism evidence="8 9">
    <name type="scientific">SAR86 cluster bacterium BACL1 MAG-120920-bin57</name>
    <dbReference type="NCBI Taxonomy" id="1655571"/>
    <lineage>
        <taxon>Bacteria</taxon>
        <taxon>Pseudomonadati</taxon>
        <taxon>Pseudomonadota</taxon>
        <taxon>Gammaproteobacteria</taxon>
        <taxon>SAR86 cluster</taxon>
    </lineage>
</organism>
<name>A0A0R2PRH3_9GAMM</name>
<dbReference type="CDD" id="cd00845">
    <property type="entry name" value="MPP_UshA_N_like"/>
    <property type="match status" value="1"/>
</dbReference>
<dbReference type="InterPro" id="IPR004843">
    <property type="entry name" value="Calcineurin-like_PHP"/>
</dbReference>
<keyword evidence="4 5" id="KW-0547">Nucleotide-binding</keyword>
<accession>A0A0R2PRH3</accession>
<dbReference type="Gene3D" id="3.60.21.10">
    <property type="match status" value="1"/>
</dbReference>
<feature type="domain" description="5'-Nucleotidase C-terminal" evidence="7">
    <location>
        <begin position="339"/>
        <end position="468"/>
    </location>
</feature>
<dbReference type="Pfam" id="PF02872">
    <property type="entry name" value="5_nucleotid_C"/>
    <property type="match status" value="1"/>
</dbReference>
<evidence type="ECO:0008006" key="10">
    <source>
        <dbReference type="Google" id="ProtNLM"/>
    </source>
</evidence>
<keyword evidence="2" id="KW-0479">Metal-binding</keyword>
<comment type="similarity">
    <text evidence="1 5">Belongs to the 5'-nucleotidase family.</text>
</comment>
<sequence length="509" mass="57078">MLKKIIAFGLVFFVSFFSYAEIKEITILHTNDLHSHLLPHIETWISDSREVGGFANLATLVKQHKLSNPNTLYIDAGDYFSGPYVSTLTKGKAVINSMNYLGLDAACIGNHEFDHGWDNMLEQMEEATFPILNGNIFFEGTDQLVWDNPYTIIEKGGLRIGVIGLHGKFAFYDTINFQMTKGIEARDEEEYLRKYIDELKPLTDLIILSIHQGMPGRQSSIGMTDVERNLYKDILLAKNVPGLDIIISGHAHQGTEKAIISNGTIIVSTNAYTTELGKLQIKYDTEKRKIISHSNELITVFDDEIVDDADMLREITFWEKEVDKIASRPVTSSTEKMVRAYGKESNMGNLFADAIEAFDERIDFAVINSGALRQDIVPGMITKGDLISAFPFPNTVVMTKLKGFQIIKIFNHAAGMTNGILQVSKNVKYSFTPGAQVHEIWIKGNLIDKNAVYWVAAPNFVTQGGDGYWEFQNAIEYIDSGVIIVDAVENFLDGRANYVPKYEGRVLIK</sequence>
<dbReference type="GO" id="GO:0000166">
    <property type="term" value="F:nucleotide binding"/>
    <property type="evidence" value="ECO:0007669"/>
    <property type="project" value="UniProtKB-KW"/>
</dbReference>
<keyword evidence="3" id="KW-0732">Signal</keyword>
<dbReference type="GO" id="GO:0009166">
    <property type="term" value="P:nucleotide catabolic process"/>
    <property type="evidence" value="ECO:0007669"/>
    <property type="project" value="InterPro"/>
</dbReference>
<dbReference type="AlphaFoldDB" id="A0A0R2PRH3"/>
<evidence type="ECO:0000256" key="2">
    <source>
        <dbReference type="ARBA" id="ARBA00022723"/>
    </source>
</evidence>
<reference evidence="9" key="1">
    <citation type="submission" date="2015-10" db="EMBL/GenBank/DDBJ databases">
        <title>Metagenome-Assembled Genomes uncover a global brackish microbiome.</title>
        <authorList>
            <person name="Hugerth L.W."/>
            <person name="Larsson J."/>
            <person name="Alneberg J."/>
            <person name="Lindh M.V."/>
            <person name="Legrand C."/>
            <person name="Pinhassi J."/>
            <person name="Andersson A."/>
        </authorList>
    </citation>
    <scope>NUCLEOTIDE SEQUENCE [LARGE SCALE GENOMIC DNA]</scope>
</reference>